<dbReference type="InterPro" id="IPR051808">
    <property type="entry name" value="Type_IV_pilus_biogenesis"/>
</dbReference>
<proteinExistence type="inferred from homology"/>
<keyword evidence="8" id="KW-0998">Cell outer membrane</keyword>
<dbReference type="Gene3D" id="3.30.1370.130">
    <property type="match status" value="1"/>
</dbReference>
<keyword evidence="11" id="KW-1133">Transmembrane helix</keyword>
<evidence type="ECO:0000256" key="8">
    <source>
        <dbReference type="ARBA" id="ARBA00023237"/>
    </source>
</evidence>
<comment type="subcellular location">
    <subcellularLocation>
        <location evidence="1 9">Cell outer membrane</location>
    </subcellularLocation>
</comment>
<gene>
    <name evidence="13" type="primary">pilQ2</name>
    <name evidence="13" type="ORF">dnl_60590</name>
</gene>
<dbReference type="Pfam" id="PF03958">
    <property type="entry name" value="Secretin_N"/>
    <property type="match status" value="1"/>
</dbReference>
<keyword evidence="7 11" id="KW-0472">Membrane</keyword>
<dbReference type="PRINTS" id="PR00811">
    <property type="entry name" value="BCTERIALGSPD"/>
</dbReference>
<name>A0A975BE22_9BACT</name>
<evidence type="ECO:0000313" key="13">
    <source>
        <dbReference type="EMBL" id="QTA83646.1"/>
    </source>
</evidence>
<dbReference type="GO" id="GO:0009306">
    <property type="term" value="P:protein secretion"/>
    <property type="evidence" value="ECO:0007669"/>
    <property type="project" value="InterPro"/>
</dbReference>
<comment type="similarity">
    <text evidence="2">Belongs to the bacterial secretin family. PilQ subfamily.</text>
</comment>
<dbReference type="Pfam" id="PF00263">
    <property type="entry name" value="Secretin"/>
    <property type="match status" value="1"/>
</dbReference>
<dbReference type="Gene3D" id="3.30.1370.120">
    <property type="match status" value="1"/>
</dbReference>
<dbReference type="Gene3D" id="2.60.40.3500">
    <property type="match status" value="2"/>
</dbReference>
<sequence>MKCKTNKLFPSGIVSRFILIFLLINIFADIYVCKASTYEADTAVSQKQITSIKILEYPQSIDLLIQGNTILTYTSVKQPAPPGIILYFSKTSLETSESVFTPPNEIIHSVSASQLTQKGRTSKVKILLKRDASYEITREDKGVRVSFSKTLIASPYNERAADIVQPSENISFPMPDEQMPNASLDIPDSYQKATRLQSVYAAKFGDSLKVFVGADGMITNYKSFTIDSPPRIVFDIFNITSPYENEKIIPVNTKWVQQIRYFSYPDRVRVILETQKAYLNGFSGFPSENGLLIQMGEGADTDDRKFKTADYKTSPAPSASRLQSVYATQLNNSMMVTVRGNGAMNNYKSSIEHNPPRIIVDIYDVESAYTGEQSFPVDTQWVKNVSYHHSSGRIKVVIETRMPYLSQFSVRPDPNGLVVNVGTGTGIITAAKDTYKPETAIPEPAPIHQDISQTAPSYTEDYTTPAQINNIEFLSKDAGKSTLVLGTTRQVQYDIIKKDDKTLELKLFNTKIPAQRQLPLITNSFESAVDRIIPDKSSAQNAASIEIALREAVPYFVDQDENSIKINFEASSIPPAARTAVPKIQEPITTAQPPLISSSPQPSPRQTQPQFTSLPSILPEMTPQPAPQIPPAAALPLPGPGPGPDLNLDVIDDFVDEGPKYTGEKIALDFYETDIKNVFRILREISGKNFAIDKDVSGKVTLTLGQPVPWDQVLDLVLKMNKLGKSVEDNIIRIATRQTLDEEDKIRQDKRTAEMTFKDQQKKLEPLITEYLPVNYSNAKSEIEPHLAKLITKDRGSVSVDNRTNMVIITDTPDTIKRAKELIRKLDRVTPQVIIEARVVEASTNFSRAIGAQWNMGIGISEAVAALGDIDNVISDKIGVGPERGYDNLGGTYGYNMGMNVPAADTGSIGFSFSRIAGTPLLLNAKLMAMESNGEGKIISAPKIVTLDNKKATITQGLSYPYQTVDDGKVSTAFKNVDLKLEVEPHVTPDNRISMTVNITKNDIGAVISGEQSFTTKEATTELLVNDGDTVVIGGIIKEFENEGSEGLPGLSKIPLIGWLFKNRSEQYNKEELLIFITPRIVQLEQRTAQF</sequence>
<dbReference type="PROSITE" id="PS00875">
    <property type="entry name" value="T2SP_D"/>
    <property type="match status" value="1"/>
</dbReference>
<evidence type="ECO:0000313" key="14">
    <source>
        <dbReference type="Proteomes" id="UP000663720"/>
    </source>
</evidence>
<feature type="compositionally biased region" description="Low complexity" evidence="10">
    <location>
        <begin position="592"/>
        <end position="613"/>
    </location>
</feature>
<dbReference type="Pfam" id="PF21305">
    <property type="entry name" value="type_II_gspD_N0"/>
    <property type="match status" value="1"/>
</dbReference>
<dbReference type="PANTHER" id="PTHR30604">
    <property type="entry name" value="PROTEIN TRANSPORT PROTEIN HOFQ"/>
    <property type="match status" value="1"/>
</dbReference>
<keyword evidence="6" id="KW-0653">Protein transport</keyword>
<dbReference type="NCBIfam" id="TIGR02515">
    <property type="entry name" value="IV_pilus_PilQ"/>
    <property type="match status" value="1"/>
</dbReference>
<dbReference type="InterPro" id="IPR005644">
    <property type="entry name" value="NolW-like"/>
</dbReference>
<dbReference type="InterPro" id="IPR013355">
    <property type="entry name" value="Pilus_4_PilQ"/>
</dbReference>
<feature type="transmembrane region" description="Helical" evidence="11">
    <location>
        <begin position="12"/>
        <end position="32"/>
    </location>
</feature>
<dbReference type="InterPro" id="IPR021731">
    <property type="entry name" value="AMIN_dom"/>
</dbReference>
<dbReference type="InterPro" id="IPR011662">
    <property type="entry name" value="Secretin/TonB_short_N"/>
</dbReference>
<dbReference type="EMBL" id="CP061799">
    <property type="protein sequence ID" value="QTA83646.1"/>
    <property type="molecule type" value="Genomic_DNA"/>
</dbReference>
<dbReference type="KEGG" id="dli:dnl_60590"/>
<evidence type="ECO:0000256" key="10">
    <source>
        <dbReference type="SAM" id="MobiDB-lite"/>
    </source>
</evidence>
<dbReference type="GO" id="GO:0009279">
    <property type="term" value="C:cell outer membrane"/>
    <property type="evidence" value="ECO:0007669"/>
    <property type="project" value="UniProtKB-SubCell"/>
</dbReference>
<keyword evidence="4 11" id="KW-0812">Transmembrane</keyword>
<reference evidence="13" key="1">
    <citation type="journal article" date="2021" name="Microb. Physiol.">
        <title>Proteogenomic Insights into the Physiology of Marine, Sulfate-Reducing, Filamentous Desulfonema limicola and Desulfonema magnum.</title>
        <authorList>
            <person name="Schnaars V."/>
            <person name="Wohlbrand L."/>
            <person name="Scheve S."/>
            <person name="Hinrichs C."/>
            <person name="Reinhardt R."/>
            <person name="Rabus R."/>
        </authorList>
    </citation>
    <scope>NUCLEOTIDE SEQUENCE</scope>
    <source>
        <strain evidence="13">5ac10</strain>
    </source>
</reference>
<feature type="region of interest" description="Disordered" evidence="10">
    <location>
        <begin position="591"/>
        <end position="641"/>
    </location>
</feature>
<evidence type="ECO:0000256" key="5">
    <source>
        <dbReference type="ARBA" id="ARBA00022729"/>
    </source>
</evidence>
<organism evidence="13 14">
    <name type="scientific">Desulfonema limicola</name>
    <dbReference type="NCBI Taxonomy" id="45656"/>
    <lineage>
        <taxon>Bacteria</taxon>
        <taxon>Pseudomonadati</taxon>
        <taxon>Thermodesulfobacteriota</taxon>
        <taxon>Desulfobacteria</taxon>
        <taxon>Desulfobacterales</taxon>
        <taxon>Desulfococcaceae</taxon>
        <taxon>Desulfonema</taxon>
    </lineage>
</organism>
<evidence type="ECO:0000259" key="12">
    <source>
        <dbReference type="SMART" id="SM00965"/>
    </source>
</evidence>
<evidence type="ECO:0000256" key="7">
    <source>
        <dbReference type="ARBA" id="ARBA00023136"/>
    </source>
</evidence>
<dbReference type="PANTHER" id="PTHR30604:SF1">
    <property type="entry name" value="DNA UTILIZATION PROTEIN HOFQ"/>
    <property type="match status" value="1"/>
</dbReference>
<evidence type="ECO:0000256" key="2">
    <source>
        <dbReference type="ARBA" id="ARBA00006304"/>
    </source>
</evidence>
<dbReference type="InterPro" id="IPR001775">
    <property type="entry name" value="GspD/PilQ"/>
</dbReference>
<keyword evidence="5" id="KW-0732">Signal</keyword>
<evidence type="ECO:0000256" key="4">
    <source>
        <dbReference type="ARBA" id="ARBA00022692"/>
    </source>
</evidence>
<dbReference type="Pfam" id="PF11741">
    <property type="entry name" value="AMIN"/>
    <property type="match status" value="2"/>
</dbReference>
<protein>
    <submittedName>
        <fullName evidence="13">Type IV pilus biogenesis and competence protein</fullName>
    </submittedName>
</protein>
<keyword evidence="14" id="KW-1185">Reference proteome</keyword>
<dbReference type="AlphaFoldDB" id="A0A975BE22"/>
<dbReference type="SMART" id="SM00965">
    <property type="entry name" value="STN"/>
    <property type="match status" value="1"/>
</dbReference>
<keyword evidence="3 9" id="KW-0813">Transport</keyword>
<dbReference type="InterPro" id="IPR004845">
    <property type="entry name" value="T2SS_GspD_CS"/>
</dbReference>
<accession>A0A975BE22</accession>
<evidence type="ECO:0000256" key="6">
    <source>
        <dbReference type="ARBA" id="ARBA00022927"/>
    </source>
</evidence>
<evidence type="ECO:0000256" key="1">
    <source>
        <dbReference type="ARBA" id="ARBA00004442"/>
    </source>
</evidence>
<dbReference type="Proteomes" id="UP000663720">
    <property type="component" value="Chromosome"/>
</dbReference>
<dbReference type="InterPro" id="IPR004846">
    <property type="entry name" value="T2SS/T3SS_dom"/>
</dbReference>
<dbReference type="RefSeq" id="WP_207689457.1">
    <property type="nucleotide sequence ID" value="NZ_CP061799.1"/>
</dbReference>
<feature type="domain" description="Secretin/TonB short N-terminal" evidence="12">
    <location>
        <begin position="688"/>
        <end position="737"/>
    </location>
</feature>
<evidence type="ECO:0000256" key="9">
    <source>
        <dbReference type="RuleBase" id="RU004004"/>
    </source>
</evidence>
<evidence type="ECO:0000256" key="11">
    <source>
        <dbReference type="SAM" id="Phobius"/>
    </source>
</evidence>
<dbReference type="InterPro" id="IPR049371">
    <property type="entry name" value="GspD-like_N0"/>
</dbReference>
<evidence type="ECO:0000256" key="3">
    <source>
        <dbReference type="ARBA" id="ARBA00022448"/>
    </source>
</evidence>
<dbReference type="InterPro" id="IPR038591">
    <property type="entry name" value="NolW-like_sf"/>
</dbReference>